<protein>
    <submittedName>
        <fullName evidence="2">Uncharacterized protein</fullName>
    </submittedName>
</protein>
<accession>A0A6G4WMT6</accession>
<comment type="caution">
    <text evidence="2">The sequence shown here is derived from an EMBL/GenBank/DDBJ whole genome shotgun (WGS) entry which is preliminary data.</text>
</comment>
<name>A0A6G4WMT6_9HYPH</name>
<reference evidence="2 3" key="1">
    <citation type="submission" date="2020-02" db="EMBL/GenBank/DDBJ databases">
        <title>Genome sequence of strain CCNWXJ40-4.</title>
        <authorList>
            <person name="Gao J."/>
            <person name="Sun J."/>
        </authorList>
    </citation>
    <scope>NUCLEOTIDE SEQUENCE [LARGE SCALE GENOMIC DNA]</scope>
    <source>
        <strain evidence="2 3">CCNWXJ 40-4</strain>
    </source>
</reference>
<proteinExistence type="predicted"/>
<evidence type="ECO:0000313" key="2">
    <source>
        <dbReference type="EMBL" id="NGO56135.1"/>
    </source>
</evidence>
<gene>
    <name evidence="2" type="ORF">G6N73_35135</name>
</gene>
<sequence length="130" mass="14394">MLVLKRVTRGQYDVEERLELTDPLAALREHGTPLMPSDLAHHAMIISRAHLSPTFSFRQDERVASVLVQSQLAVTIAEGGNALFVSGKTIKPAAPIHGIPRRGDSTQTKRRIPPGYGYDSFTRMAPEFTQ</sequence>
<dbReference type="AlphaFoldDB" id="A0A6G4WMT6"/>
<feature type="region of interest" description="Disordered" evidence="1">
    <location>
        <begin position="95"/>
        <end position="116"/>
    </location>
</feature>
<organism evidence="2 3">
    <name type="scientific">Allomesorhizobium camelthorni</name>
    <dbReference type="NCBI Taxonomy" id="475069"/>
    <lineage>
        <taxon>Bacteria</taxon>
        <taxon>Pseudomonadati</taxon>
        <taxon>Pseudomonadota</taxon>
        <taxon>Alphaproteobacteria</taxon>
        <taxon>Hyphomicrobiales</taxon>
        <taxon>Phyllobacteriaceae</taxon>
        <taxon>Allomesorhizobium</taxon>
    </lineage>
</organism>
<dbReference type="RefSeq" id="WP_165034460.1">
    <property type="nucleotide sequence ID" value="NZ_JAAKZF010000201.1"/>
</dbReference>
<evidence type="ECO:0000313" key="3">
    <source>
        <dbReference type="Proteomes" id="UP001642900"/>
    </source>
</evidence>
<dbReference type="Proteomes" id="UP001642900">
    <property type="component" value="Unassembled WGS sequence"/>
</dbReference>
<keyword evidence="3" id="KW-1185">Reference proteome</keyword>
<evidence type="ECO:0000256" key="1">
    <source>
        <dbReference type="SAM" id="MobiDB-lite"/>
    </source>
</evidence>
<dbReference type="EMBL" id="JAAKZF010000201">
    <property type="protein sequence ID" value="NGO56135.1"/>
    <property type="molecule type" value="Genomic_DNA"/>
</dbReference>